<evidence type="ECO:0000313" key="3">
    <source>
        <dbReference type="EMBL" id="TGN07089.1"/>
    </source>
</evidence>
<proteinExistence type="inferred from homology"/>
<dbReference type="InterPro" id="IPR051803">
    <property type="entry name" value="TA_system_RelE-like_toxin"/>
</dbReference>
<comment type="similarity">
    <text evidence="1">Belongs to the RelE toxin family.</text>
</comment>
<accession>A0A4V3JWP9</accession>
<sequence>MDSYPIRVKSSAESDILDAFSFYENQKTGLGSQYIFEIDKVFSRISKFPKIGKVVYKDFHQILTLKFPFRIFYKVDNHEVHIYAVIHQSREFQKLLRKKI</sequence>
<evidence type="ECO:0000256" key="2">
    <source>
        <dbReference type="ARBA" id="ARBA00022649"/>
    </source>
</evidence>
<evidence type="ECO:0000313" key="4">
    <source>
        <dbReference type="Proteomes" id="UP000298264"/>
    </source>
</evidence>
<name>A0A4V3JWP9_9LEPT</name>
<dbReference type="InterPro" id="IPR007712">
    <property type="entry name" value="RelE/ParE_toxin"/>
</dbReference>
<keyword evidence="2" id="KW-1277">Toxin-antitoxin system</keyword>
<comment type="caution">
    <text evidence="3">The sequence shown here is derived from an EMBL/GenBank/DDBJ whole genome shotgun (WGS) entry which is preliminary data.</text>
</comment>
<keyword evidence="4" id="KW-1185">Reference proteome</keyword>
<organism evidence="3 4">
    <name type="scientific">Leptospira ilyithenensis</name>
    <dbReference type="NCBI Taxonomy" id="2484901"/>
    <lineage>
        <taxon>Bacteria</taxon>
        <taxon>Pseudomonadati</taxon>
        <taxon>Spirochaetota</taxon>
        <taxon>Spirochaetia</taxon>
        <taxon>Leptospirales</taxon>
        <taxon>Leptospiraceae</taxon>
        <taxon>Leptospira</taxon>
    </lineage>
</organism>
<dbReference type="Proteomes" id="UP000298264">
    <property type="component" value="Unassembled WGS sequence"/>
</dbReference>
<dbReference type="RefSeq" id="WP_135765813.1">
    <property type="nucleotide sequence ID" value="NZ_RQHV01000062.1"/>
</dbReference>
<reference evidence="3" key="1">
    <citation type="journal article" date="2019" name="PLoS Negl. Trop. Dis.">
        <title>Revisiting the worldwide diversity of Leptospira species in the environment.</title>
        <authorList>
            <person name="Vincent A.T."/>
            <person name="Schiettekatte O."/>
            <person name="Bourhy P."/>
            <person name="Veyrier F.J."/>
            <person name="Picardeau M."/>
        </authorList>
    </citation>
    <scope>NUCLEOTIDE SEQUENCE [LARGE SCALE GENOMIC DNA]</scope>
    <source>
        <strain evidence="3">201400974</strain>
    </source>
</reference>
<evidence type="ECO:0000256" key="1">
    <source>
        <dbReference type="ARBA" id="ARBA00006226"/>
    </source>
</evidence>
<dbReference type="InterPro" id="IPR035093">
    <property type="entry name" value="RelE/ParE_toxin_dom_sf"/>
</dbReference>
<dbReference type="PANTHER" id="PTHR33755">
    <property type="entry name" value="TOXIN PARE1-RELATED"/>
    <property type="match status" value="1"/>
</dbReference>
<gene>
    <name evidence="3" type="ORF">EHS11_18395</name>
</gene>
<dbReference type="PANTHER" id="PTHR33755:SF8">
    <property type="entry name" value="TOXIN PARE2"/>
    <property type="match status" value="1"/>
</dbReference>
<dbReference type="Pfam" id="PF05016">
    <property type="entry name" value="ParE_toxin"/>
    <property type="match status" value="1"/>
</dbReference>
<dbReference type="OrthoDB" id="333483at2"/>
<dbReference type="AlphaFoldDB" id="A0A4V3JWP9"/>
<protein>
    <submittedName>
        <fullName evidence="3">Type II toxin-antitoxin system RelE/ParE family toxin</fullName>
    </submittedName>
</protein>
<dbReference type="EMBL" id="RQHV01000062">
    <property type="protein sequence ID" value="TGN07089.1"/>
    <property type="molecule type" value="Genomic_DNA"/>
</dbReference>
<dbReference type="Gene3D" id="3.30.2310.20">
    <property type="entry name" value="RelE-like"/>
    <property type="match status" value="1"/>
</dbReference>